<sequence length="117" mass="13673">MTTLINGINQEKRMRQRTLLARHYTHTASKLYTNVGFKGICSKLHKGGKYEKTADSLCKCWEAVTEEAAVDWIMRRRDNILNHCDEEEEKEKGSIKFLKHHRIALQKKWKATKTNLA</sequence>
<evidence type="ECO:0000313" key="1">
    <source>
        <dbReference type="EMBL" id="KAK3896138.1"/>
    </source>
</evidence>
<dbReference type="EMBL" id="JAWQEG010000012">
    <property type="protein sequence ID" value="KAK3896138.1"/>
    <property type="molecule type" value="Genomic_DNA"/>
</dbReference>
<comment type="caution">
    <text evidence="1">The sequence shown here is derived from an EMBL/GenBank/DDBJ whole genome shotgun (WGS) entry which is preliminary data.</text>
</comment>
<gene>
    <name evidence="1" type="ORF">Pcinc_000187</name>
</gene>
<accession>A0AAE1L510</accession>
<dbReference type="AlphaFoldDB" id="A0AAE1L510"/>
<protein>
    <submittedName>
        <fullName evidence="1">Uncharacterized protein</fullName>
    </submittedName>
</protein>
<keyword evidence="2" id="KW-1185">Reference proteome</keyword>
<name>A0AAE1L510_PETCI</name>
<organism evidence="1 2">
    <name type="scientific">Petrolisthes cinctipes</name>
    <name type="common">Flat porcelain crab</name>
    <dbReference type="NCBI Taxonomy" id="88211"/>
    <lineage>
        <taxon>Eukaryota</taxon>
        <taxon>Metazoa</taxon>
        <taxon>Ecdysozoa</taxon>
        <taxon>Arthropoda</taxon>
        <taxon>Crustacea</taxon>
        <taxon>Multicrustacea</taxon>
        <taxon>Malacostraca</taxon>
        <taxon>Eumalacostraca</taxon>
        <taxon>Eucarida</taxon>
        <taxon>Decapoda</taxon>
        <taxon>Pleocyemata</taxon>
        <taxon>Anomura</taxon>
        <taxon>Galatheoidea</taxon>
        <taxon>Porcellanidae</taxon>
        <taxon>Petrolisthes</taxon>
    </lineage>
</organism>
<dbReference type="Proteomes" id="UP001286313">
    <property type="component" value="Unassembled WGS sequence"/>
</dbReference>
<evidence type="ECO:0000313" key="2">
    <source>
        <dbReference type="Proteomes" id="UP001286313"/>
    </source>
</evidence>
<proteinExistence type="predicted"/>
<reference evidence="1" key="1">
    <citation type="submission" date="2023-10" db="EMBL/GenBank/DDBJ databases">
        <title>Genome assemblies of two species of porcelain crab, Petrolisthes cinctipes and Petrolisthes manimaculis (Anomura: Porcellanidae).</title>
        <authorList>
            <person name="Angst P."/>
        </authorList>
    </citation>
    <scope>NUCLEOTIDE SEQUENCE</scope>
    <source>
        <strain evidence="1">PB745_01</strain>
        <tissue evidence="1">Gill</tissue>
    </source>
</reference>